<organism evidence="1 2">
    <name type="scientific">Coptis chinensis</name>
    <dbReference type="NCBI Taxonomy" id="261450"/>
    <lineage>
        <taxon>Eukaryota</taxon>
        <taxon>Viridiplantae</taxon>
        <taxon>Streptophyta</taxon>
        <taxon>Embryophyta</taxon>
        <taxon>Tracheophyta</taxon>
        <taxon>Spermatophyta</taxon>
        <taxon>Magnoliopsida</taxon>
        <taxon>Ranunculales</taxon>
        <taxon>Ranunculaceae</taxon>
        <taxon>Coptidoideae</taxon>
        <taxon>Coptis</taxon>
    </lineage>
</organism>
<evidence type="ECO:0000313" key="1">
    <source>
        <dbReference type="EMBL" id="KAF9621158.1"/>
    </source>
</evidence>
<dbReference type="EMBL" id="JADFTS010000002">
    <property type="protein sequence ID" value="KAF9621158.1"/>
    <property type="molecule type" value="Genomic_DNA"/>
</dbReference>
<protein>
    <submittedName>
        <fullName evidence="1">Uncharacterized protein</fullName>
    </submittedName>
</protein>
<keyword evidence="2" id="KW-1185">Reference proteome</keyword>
<comment type="caution">
    <text evidence="1">The sequence shown here is derived from an EMBL/GenBank/DDBJ whole genome shotgun (WGS) entry which is preliminary data.</text>
</comment>
<dbReference type="OrthoDB" id="5976022at2759"/>
<accession>A0A835M670</accession>
<dbReference type="PANTHER" id="PTHR47680">
    <property type="entry name" value="SHEWANELLA-LIKE PROTEIN PHOSPHATASE 2"/>
    <property type="match status" value="1"/>
</dbReference>
<dbReference type="AlphaFoldDB" id="A0A835M670"/>
<reference evidence="1 2" key="1">
    <citation type="submission" date="2020-10" db="EMBL/GenBank/DDBJ databases">
        <title>The Coptis chinensis genome and diversification of protoberbering-type alkaloids.</title>
        <authorList>
            <person name="Wang B."/>
            <person name="Shu S."/>
            <person name="Song C."/>
            <person name="Liu Y."/>
        </authorList>
    </citation>
    <scope>NUCLEOTIDE SEQUENCE [LARGE SCALE GENOMIC DNA]</scope>
    <source>
        <strain evidence="1">HL-2020</strain>
        <tissue evidence="1">Leaf</tissue>
    </source>
</reference>
<evidence type="ECO:0000313" key="2">
    <source>
        <dbReference type="Proteomes" id="UP000631114"/>
    </source>
</evidence>
<dbReference type="PANTHER" id="PTHR47680:SF2">
    <property type="entry name" value="SHEWANELLA-LIKE PROTEIN PHOSPHATASE 2"/>
    <property type="match status" value="1"/>
</dbReference>
<gene>
    <name evidence="1" type="ORF">IFM89_016652</name>
</gene>
<name>A0A835M670_9MAGN</name>
<proteinExistence type="predicted"/>
<sequence>MERNIQETGINGVCDNKAIRIDVGMSKGCGDGLPYVLEIDSNSELRVLSAKPLPQKRRRRYDEKEGIGFLKPEHGTQQIQVEALVSF</sequence>
<dbReference type="Proteomes" id="UP000631114">
    <property type="component" value="Unassembled WGS sequence"/>
</dbReference>